<organism evidence="2 3">
    <name type="scientific">[Mycobacterium] crassicus</name>
    <dbReference type="NCBI Taxonomy" id="2872309"/>
    <lineage>
        <taxon>Bacteria</taxon>
        <taxon>Bacillati</taxon>
        <taxon>Actinomycetota</taxon>
        <taxon>Actinomycetes</taxon>
        <taxon>Mycobacteriales</taxon>
        <taxon>Mycobacteriaceae</taxon>
        <taxon>Mycolicibacter</taxon>
    </lineage>
</organism>
<evidence type="ECO:0000313" key="3">
    <source>
        <dbReference type="Proteomes" id="UP001299596"/>
    </source>
</evidence>
<dbReference type="EMBL" id="JAYJJR010000028">
    <property type="protein sequence ID" value="MEB3024098.1"/>
    <property type="molecule type" value="Genomic_DNA"/>
</dbReference>
<gene>
    <name evidence="2" type="ORF">K6T79_24045</name>
</gene>
<accession>A0ABU5XPA9</accession>
<dbReference type="RefSeq" id="WP_225405384.1">
    <property type="nucleotide sequence ID" value="NZ_JAYJJR010000028.1"/>
</dbReference>
<proteinExistence type="predicted"/>
<reference evidence="2 3" key="1">
    <citation type="submission" date="2023-12" db="EMBL/GenBank/DDBJ databases">
        <title>Description of new species of Mycobacterium terrae complex isolated from sewage at the Sao Paulo Zoological Park Foundation in Brazil.</title>
        <authorList>
            <person name="Romagnoli C.L."/>
            <person name="Conceicao E.C."/>
            <person name="Machado E."/>
            <person name="Barreto L.B.P.F."/>
            <person name="Sharma A."/>
            <person name="Silva N.M."/>
            <person name="Marques L.E."/>
            <person name="Juliana M.A."/>
            <person name="Lourenco M.C.S."/>
            <person name="Digiampietri L.A."/>
            <person name="Suffys P.N."/>
            <person name="Viana-Niero C."/>
        </authorList>
    </citation>
    <scope>NUCLEOTIDE SEQUENCE [LARGE SCALE GENOMIC DNA]</scope>
    <source>
        <strain evidence="2 3">MYC098</strain>
    </source>
</reference>
<feature type="transmembrane region" description="Helical" evidence="1">
    <location>
        <begin position="47"/>
        <end position="70"/>
    </location>
</feature>
<keyword evidence="3" id="KW-1185">Reference proteome</keyword>
<keyword evidence="1" id="KW-1133">Transmembrane helix</keyword>
<keyword evidence="1" id="KW-0472">Membrane</keyword>
<sequence length="190" mass="21507">MIAKSKWKSFGSNLLVGALGSLLGNLIWWISGLYLLQQNNLISLKTFWVSVITPVGVIAVVIAICGMVYWDYRRLEKNEMDGLILVNISMSGAHTINRRPGNDKRQDVALTETEPPVIFPDCNAFLRTYWRKYEMEIVRELKEFGIEPRLMNVGILIPSNVYPPDLPFSAPLRTPMRLDPVEVSDAARSL</sequence>
<evidence type="ECO:0000313" key="2">
    <source>
        <dbReference type="EMBL" id="MEB3024098.1"/>
    </source>
</evidence>
<evidence type="ECO:0000256" key="1">
    <source>
        <dbReference type="SAM" id="Phobius"/>
    </source>
</evidence>
<dbReference type="Proteomes" id="UP001299596">
    <property type="component" value="Unassembled WGS sequence"/>
</dbReference>
<comment type="caution">
    <text evidence="2">The sequence shown here is derived from an EMBL/GenBank/DDBJ whole genome shotgun (WGS) entry which is preliminary data.</text>
</comment>
<keyword evidence="1" id="KW-0812">Transmembrane</keyword>
<name>A0ABU5XPA9_9MYCO</name>
<protein>
    <submittedName>
        <fullName evidence="2">Uncharacterized protein</fullName>
    </submittedName>
</protein>
<feature type="transmembrane region" description="Helical" evidence="1">
    <location>
        <begin position="12"/>
        <end position="35"/>
    </location>
</feature>